<keyword evidence="4 5" id="KW-0411">Iron-sulfur</keyword>
<dbReference type="CDD" id="cd01335">
    <property type="entry name" value="Radical_SAM"/>
    <property type="match status" value="1"/>
</dbReference>
<organism evidence="7 8">
    <name type="scientific">Desulfonatronum thiosulfatophilum</name>
    <dbReference type="NCBI Taxonomy" id="617002"/>
    <lineage>
        <taxon>Bacteria</taxon>
        <taxon>Pseudomonadati</taxon>
        <taxon>Thermodesulfobacteriota</taxon>
        <taxon>Desulfovibrionia</taxon>
        <taxon>Desulfovibrionales</taxon>
        <taxon>Desulfonatronaceae</taxon>
        <taxon>Desulfonatronum</taxon>
    </lineage>
</organism>
<keyword evidence="7" id="KW-0670">Pyruvate</keyword>
<dbReference type="GO" id="GO:0046872">
    <property type="term" value="F:metal ion binding"/>
    <property type="evidence" value="ECO:0007669"/>
    <property type="project" value="UniProtKB-KW"/>
</dbReference>
<keyword evidence="7" id="KW-0456">Lyase</keyword>
<dbReference type="Proteomes" id="UP000198771">
    <property type="component" value="Unassembled WGS sequence"/>
</dbReference>
<evidence type="ECO:0000313" key="7">
    <source>
        <dbReference type="EMBL" id="SDB37080.1"/>
    </source>
</evidence>
<evidence type="ECO:0000256" key="1">
    <source>
        <dbReference type="ARBA" id="ARBA00022691"/>
    </source>
</evidence>
<dbReference type="InterPro" id="IPR013785">
    <property type="entry name" value="Aldolase_TIM"/>
</dbReference>
<dbReference type="GO" id="GO:0016829">
    <property type="term" value="F:lyase activity"/>
    <property type="evidence" value="ECO:0007669"/>
    <property type="project" value="UniProtKB-KW"/>
</dbReference>
<keyword evidence="1 5" id="KW-0949">S-adenosyl-L-methionine</keyword>
<evidence type="ECO:0000256" key="2">
    <source>
        <dbReference type="ARBA" id="ARBA00022723"/>
    </source>
</evidence>
<protein>
    <submittedName>
        <fullName evidence="7">Putative pyruvate formate lyase activating enzyme</fullName>
    </submittedName>
</protein>
<keyword evidence="8" id="KW-1185">Reference proteome</keyword>
<dbReference type="PANTHER" id="PTHR43075">
    <property type="entry name" value="FORMATE LYASE ACTIVATING ENZYME, PUTATIVE (AFU_ORTHOLOGUE AFUA_2G15630)-RELATED"/>
    <property type="match status" value="1"/>
</dbReference>
<dbReference type="RefSeq" id="WP_092120213.1">
    <property type="nucleotide sequence ID" value="NZ_FMXO01000009.1"/>
</dbReference>
<feature type="domain" description="Radical SAM core" evidence="6">
    <location>
        <begin position="78"/>
        <end position="209"/>
    </location>
</feature>
<dbReference type="InterPro" id="IPR016431">
    <property type="entry name" value="Pyrv-formate_lyase-activ_prd"/>
</dbReference>
<dbReference type="OrthoDB" id="9782387at2"/>
<dbReference type="InterPro" id="IPR058240">
    <property type="entry name" value="rSAM_sf"/>
</dbReference>
<dbReference type="Gene3D" id="3.20.20.70">
    <property type="entry name" value="Aldolase class I"/>
    <property type="match status" value="1"/>
</dbReference>
<evidence type="ECO:0000256" key="4">
    <source>
        <dbReference type="ARBA" id="ARBA00023014"/>
    </source>
</evidence>
<keyword evidence="3 5" id="KW-0408">Iron</keyword>
<comment type="cofactor">
    <cofactor evidence="5">
        <name>[4Fe-4S] cluster</name>
        <dbReference type="ChEBI" id="CHEBI:49883"/>
    </cofactor>
    <text evidence="5">Binds 1 [4Fe-4S] cluster. The cluster is coordinated with 3 cysteines and an exchangeable S-adenosyl-L-methionine.</text>
</comment>
<feature type="binding site" evidence="5">
    <location>
        <position position="87"/>
    </location>
    <ligand>
        <name>[4Fe-4S] cluster</name>
        <dbReference type="ChEBI" id="CHEBI:49883"/>
        <note>4Fe-4S-S-AdoMet</note>
    </ligand>
</feature>
<gene>
    <name evidence="7" type="ORF">SAMN05660653_01770</name>
</gene>
<dbReference type="SFLD" id="SFLDS00029">
    <property type="entry name" value="Radical_SAM"/>
    <property type="match status" value="1"/>
</dbReference>
<evidence type="ECO:0000256" key="3">
    <source>
        <dbReference type="ARBA" id="ARBA00023004"/>
    </source>
</evidence>
<dbReference type="PANTHER" id="PTHR43075:SF1">
    <property type="entry name" value="FORMATE LYASE ACTIVATING ENZYME, PUTATIVE (AFU_ORTHOLOGUE AFUA_2G15630)-RELATED"/>
    <property type="match status" value="1"/>
</dbReference>
<dbReference type="EMBL" id="FMXO01000009">
    <property type="protein sequence ID" value="SDB37080.1"/>
    <property type="molecule type" value="Genomic_DNA"/>
</dbReference>
<name>A0A1G6CW28_9BACT</name>
<dbReference type="InterPro" id="IPR007197">
    <property type="entry name" value="rSAM"/>
</dbReference>
<evidence type="ECO:0000313" key="8">
    <source>
        <dbReference type="Proteomes" id="UP000198771"/>
    </source>
</evidence>
<reference evidence="7 8" key="1">
    <citation type="submission" date="2016-10" db="EMBL/GenBank/DDBJ databases">
        <authorList>
            <person name="de Groot N.N."/>
        </authorList>
    </citation>
    <scope>NUCLEOTIDE SEQUENCE [LARGE SCALE GENOMIC DNA]</scope>
    <source>
        <strain evidence="7 8">ASO4-2</strain>
    </source>
</reference>
<dbReference type="AlphaFoldDB" id="A0A1G6CW28"/>
<sequence length="319" mass="35818">MTKPGYLRLHATGELRIRAAKALEALRDCTVCPRLCRVDRLNNETGFCETGRLAKVASYSPHFGEEEPLVGHGGSGTIFFARCNLACVFCQNYDISHQSAGAQEVDAEQLAAIMLDLQGQGVHNINFVTPSHVVPQILEALLAAVEQGLHLPLVYNTSAYDNLETLQWLDGVVDIYMPDAKFFSSDASRAYCRTEDYPEHARTALKEMHRQVGDLELDEQGIAMRGVLVRHLIMPEDLAGTRQWMEFLARELSPNTYVNLMDQYRPCGFVDQFPELQRSISSQEFAAALEAAQKAGIHRLDQRHQRFAARLLEALLREQ</sequence>
<dbReference type="PIRSF" id="PIRSF004869">
    <property type="entry name" value="PflX_prd"/>
    <property type="match status" value="1"/>
</dbReference>
<evidence type="ECO:0000256" key="5">
    <source>
        <dbReference type="PIRSR" id="PIRSR004869-50"/>
    </source>
</evidence>
<dbReference type="Pfam" id="PF04055">
    <property type="entry name" value="Radical_SAM"/>
    <property type="match status" value="1"/>
</dbReference>
<feature type="binding site" evidence="5">
    <location>
        <position position="83"/>
    </location>
    <ligand>
        <name>[4Fe-4S] cluster</name>
        <dbReference type="ChEBI" id="CHEBI:49883"/>
        <note>4Fe-4S-S-AdoMet</note>
    </ligand>
</feature>
<dbReference type="SUPFAM" id="SSF102114">
    <property type="entry name" value="Radical SAM enzymes"/>
    <property type="match status" value="1"/>
</dbReference>
<dbReference type="GO" id="GO:0051536">
    <property type="term" value="F:iron-sulfur cluster binding"/>
    <property type="evidence" value="ECO:0007669"/>
    <property type="project" value="UniProtKB-KW"/>
</dbReference>
<dbReference type="SFLD" id="SFLDG01099">
    <property type="entry name" value="Uncharacterised_Radical_SAM_Su"/>
    <property type="match status" value="1"/>
</dbReference>
<proteinExistence type="predicted"/>
<dbReference type="InterPro" id="IPR040085">
    <property type="entry name" value="MJ0674-like"/>
</dbReference>
<feature type="binding site" evidence="5">
    <location>
        <position position="90"/>
    </location>
    <ligand>
        <name>[4Fe-4S] cluster</name>
        <dbReference type="ChEBI" id="CHEBI:49883"/>
        <note>4Fe-4S-S-AdoMet</note>
    </ligand>
</feature>
<keyword evidence="2 5" id="KW-0479">Metal-binding</keyword>
<accession>A0A1G6CW28</accession>
<evidence type="ECO:0000259" key="6">
    <source>
        <dbReference type="Pfam" id="PF04055"/>
    </source>
</evidence>